<keyword evidence="2" id="KW-0472">Membrane</keyword>
<evidence type="ECO:0000256" key="1">
    <source>
        <dbReference type="SAM" id="MobiDB-lite"/>
    </source>
</evidence>
<dbReference type="PANTHER" id="PTHR38592">
    <property type="entry name" value="BLL4819 PROTEIN"/>
    <property type="match status" value="1"/>
</dbReference>
<dbReference type="EMBL" id="JAEUXJ010000003">
    <property type="protein sequence ID" value="MBL6455693.1"/>
    <property type="molecule type" value="Genomic_DNA"/>
</dbReference>
<name>A0ABS1V5X5_9PROT</name>
<keyword evidence="2" id="KW-0812">Transmembrane</keyword>
<dbReference type="Pfam" id="PF10129">
    <property type="entry name" value="OpgC_C"/>
    <property type="match status" value="1"/>
</dbReference>
<dbReference type="RefSeq" id="WP_202825421.1">
    <property type="nucleotide sequence ID" value="NZ_JAEUXJ010000003.1"/>
</dbReference>
<feature type="transmembrane region" description="Helical" evidence="2">
    <location>
        <begin position="204"/>
        <end position="224"/>
    </location>
</feature>
<dbReference type="InterPro" id="IPR014550">
    <property type="entry name" value="UCP028704_OpgC"/>
</dbReference>
<evidence type="ECO:0000313" key="3">
    <source>
        <dbReference type="EMBL" id="MBL6455693.1"/>
    </source>
</evidence>
<feature type="transmembrane region" description="Helical" evidence="2">
    <location>
        <begin position="327"/>
        <end position="346"/>
    </location>
</feature>
<accession>A0ABS1V5X5</accession>
<evidence type="ECO:0000313" key="4">
    <source>
        <dbReference type="Proteomes" id="UP000606490"/>
    </source>
</evidence>
<dbReference type="PIRSF" id="PIRSF028704">
    <property type="entry name" value="UPC028704"/>
    <property type="match status" value="1"/>
</dbReference>
<feature type="transmembrane region" description="Helical" evidence="2">
    <location>
        <begin position="96"/>
        <end position="117"/>
    </location>
</feature>
<feature type="region of interest" description="Disordered" evidence="1">
    <location>
        <begin position="387"/>
        <end position="407"/>
    </location>
</feature>
<feature type="transmembrane region" description="Helical" evidence="2">
    <location>
        <begin position="352"/>
        <end position="376"/>
    </location>
</feature>
<comment type="caution">
    <text evidence="3">The sequence shown here is derived from an EMBL/GenBank/DDBJ whole genome shotgun (WGS) entry which is preliminary data.</text>
</comment>
<feature type="transmembrane region" description="Helical" evidence="2">
    <location>
        <begin position="288"/>
        <end position="306"/>
    </location>
</feature>
<protein>
    <submittedName>
        <fullName evidence="3">OpgC domain-containing protein</fullName>
    </submittedName>
</protein>
<reference evidence="3 4" key="1">
    <citation type="submission" date="2021-01" db="EMBL/GenBank/DDBJ databases">
        <title>Belnapia mucosa sp. nov. and Belnapia arida sp. nov., isolated from the Tabernas Desert (Almeria, Spain).</title>
        <authorList>
            <person name="Molina-Menor E."/>
            <person name="Vidal-Verdu A."/>
            <person name="Calonge A."/>
            <person name="Satari L."/>
            <person name="Pereto Magraner J."/>
            <person name="Porcar Miralles M."/>
        </authorList>
    </citation>
    <scope>NUCLEOTIDE SEQUENCE [LARGE SCALE GENOMIC DNA]</scope>
    <source>
        <strain evidence="3 4">T6</strain>
    </source>
</reference>
<keyword evidence="4" id="KW-1185">Reference proteome</keyword>
<feature type="transmembrane region" description="Helical" evidence="2">
    <location>
        <begin position="59"/>
        <end position="76"/>
    </location>
</feature>
<feature type="transmembrane region" description="Helical" evidence="2">
    <location>
        <begin position="150"/>
        <end position="169"/>
    </location>
</feature>
<proteinExistence type="predicted"/>
<feature type="transmembrane region" description="Helical" evidence="2">
    <location>
        <begin position="236"/>
        <end position="260"/>
    </location>
</feature>
<dbReference type="PANTHER" id="PTHR38592:SF3">
    <property type="entry name" value="BLL4819 PROTEIN"/>
    <property type="match status" value="1"/>
</dbReference>
<dbReference type="Proteomes" id="UP000606490">
    <property type="component" value="Unassembled WGS sequence"/>
</dbReference>
<keyword evidence="2" id="KW-1133">Transmembrane helix</keyword>
<evidence type="ECO:0000256" key="2">
    <source>
        <dbReference type="SAM" id="Phobius"/>
    </source>
</evidence>
<organism evidence="3 4">
    <name type="scientific">Belnapia mucosa</name>
    <dbReference type="NCBI Taxonomy" id="2804532"/>
    <lineage>
        <taxon>Bacteria</taxon>
        <taxon>Pseudomonadati</taxon>
        <taxon>Pseudomonadota</taxon>
        <taxon>Alphaproteobacteria</taxon>
        <taxon>Acetobacterales</taxon>
        <taxon>Roseomonadaceae</taxon>
        <taxon>Belnapia</taxon>
    </lineage>
</organism>
<feature type="transmembrane region" description="Helical" evidence="2">
    <location>
        <begin position="176"/>
        <end position="192"/>
    </location>
</feature>
<sequence>MRQLIRGLQHGPGGQGGRDLRADAFRGLALWFILIDHIPGNRLGGLTLRNIALCDATEAFVLLAGYAAGIAYGAALDRRGWTFAAAVLIRRVSTLYVAHIFLFVVFTAQVGYSAAALESSAYLDELHLDVFGEQPYLALLQALLLRFQPAFLDILPLYIVLLLLLVPALALLRRPAVLMAVSALLYFVVRLLNLNLPNWTGGGWFFNPLAWQVLFFTGCLLGYARPRGGRRGPVPAVPFHPLLATAAGVALLIGMAIVFVNDYGEAWLAEAPPRLAELLTTIDKTGLHPFRLISILAMAYLVGHAVPRDAGWLRSRAASPFVLMGQHGLPVFCAGIFLAFLGRLALEMDDRWPMQLLVNLAGLGALVLVGVIGAWYRLRERGEAPRHAPASAADPLRPPVPSTTTMS</sequence>
<gene>
    <name evidence="3" type="ORF">JMJ55_10185</name>
</gene>